<proteinExistence type="predicted"/>
<protein>
    <submittedName>
        <fullName evidence="1">Uncharacterized protein</fullName>
    </submittedName>
</protein>
<name>A0A521EW15_9FLAO</name>
<dbReference type="AlphaFoldDB" id="A0A521EW15"/>
<dbReference type="EMBL" id="FXTC01000010">
    <property type="protein sequence ID" value="SMO88104.1"/>
    <property type="molecule type" value="Genomic_DNA"/>
</dbReference>
<evidence type="ECO:0000313" key="1">
    <source>
        <dbReference type="EMBL" id="SMO88104.1"/>
    </source>
</evidence>
<accession>A0A521EW15</accession>
<organism evidence="1 2">
    <name type="scientific">Chryseobacterium rhizoplanae</name>
    <dbReference type="NCBI Taxonomy" id="1609531"/>
    <lineage>
        <taxon>Bacteria</taxon>
        <taxon>Pseudomonadati</taxon>
        <taxon>Bacteroidota</taxon>
        <taxon>Flavobacteriia</taxon>
        <taxon>Flavobacteriales</taxon>
        <taxon>Weeksellaceae</taxon>
        <taxon>Chryseobacterium group</taxon>
        <taxon>Chryseobacterium</taxon>
    </lineage>
</organism>
<evidence type="ECO:0000313" key="2">
    <source>
        <dbReference type="Proteomes" id="UP000316916"/>
    </source>
</evidence>
<gene>
    <name evidence="1" type="ORF">SAMN06265171_11065</name>
</gene>
<sequence length="82" mass="9583">MVIVSFYPYLKLILIIEISTKQMIKFKINIENAMIARKYVTLYYSSIAKALRSAEKISFAEWNAIANVKMKQFSLKTLRTSR</sequence>
<dbReference type="Proteomes" id="UP000316916">
    <property type="component" value="Unassembled WGS sequence"/>
</dbReference>
<reference evidence="1 2" key="1">
    <citation type="submission" date="2017-05" db="EMBL/GenBank/DDBJ databases">
        <authorList>
            <person name="Varghese N."/>
            <person name="Submissions S."/>
        </authorList>
    </citation>
    <scope>NUCLEOTIDE SEQUENCE [LARGE SCALE GENOMIC DNA]</scope>
    <source>
        <strain evidence="1 2">DSM 29371</strain>
    </source>
</reference>
<keyword evidence="2" id="KW-1185">Reference proteome</keyword>